<comment type="similarity">
    <text evidence="2">Belongs to the NAD(P)-dependent epimerase/dehydratase family.</text>
</comment>
<dbReference type="CDD" id="cd08946">
    <property type="entry name" value="SDR_e"/>
    <property type="match status" value="1"/>
</dbReference>
<dbReference type="Gene3D" id="3.40.50.720">
    <property type="entry name" value="NAD(P)-binding Rossmann-like Domain"/>
    <property type="match status" value="1"/>
</dbReference>
<dbReference type="PANTHER" id="PTHR43000">
    <property type="entry name" value="DTDP-D-GLUCOSE 4,6-DEHYDRATASE-RELATED"/>
    <property type="match status" value="1"/>
</dbReference>
<gene>
    <name evidence="3" type="ORF">POT9AD_4602</name>
</gene>
<evidence type="ECO:0000256" key="2">
    <source>
        <dbReference type="ARBA" id="ARBA00007637"/>
    </source>
</evidence>
<reference evidence="3" key="1">
    <citation type="submission" date="2018-11" db="EMBL/GenBank/DDBJ databases">
        <authorList>
            <consortium name="Genoscope - CEA"/>
            <person name="William W."/>
        </authorList>
    </citation>
    <scope>NUCLEOTIDE SEQUENCE [LARGE SCALE GENOMIC DNA]</scope>
    <source>
        <strain evidence="3">T9AD</strain>
    </source>
</reference>
<dbReference type="EMBL" id="LR130779">
    <property type="protein sequence ID" value="VDN65577.1"/>
    <property type="molecule type" value="Genomic_DNA"/>
</dbReference>
<organism evidence="3">
    <name type="scientific">Ectopseudomonas oleovorans</name>
    <name type="common">Pseudomonas oleovorans</name>
    <dbReference type="NCBI Taxonomy" id="301"/>
    <lineage>
        <taxon>Bacteria</taxon>
        <taxon>Pseudomonadati</taxon>
        <taxon>Pseudomonadota</taxon>
        <taxon>Gammaproteobacteria</taxon>
        <taxon>Pseudomonadales</taxon>
        <taxon>Pseudomonadaceae</taxon>
        <taxon>Ectopseudomonas</taxon>
    </lineage>
</organism>
<evidence type="ECO:0000313" key="3">
    <source>
        <dbReference type="EMBL" id="VDN65577.1"/>
    </source>
</evidence>
<accession>A0A653BAD7</accession>
<protein>
    <submittedName>
        <fullName evidence="3">Epimerase</fullName>
    </submittedName>
</protein>
<sequence length="302" mass="33064">MTINVLVTGGAGFLAINTAKFFKAQAASVFGIGRSKDDSDLECYDGWIESSVTCKALLEFDVRFDLVVHCGGGSSVGYAQENPLEDFYKTVAGVAELLEFVKKNNPEAHVIYPSSPAVHGQQPDVPIDEDDEIKPVSVYGYHKEMAENLLICGHKLFGLKVSIIRFYSIYGVGLKKQLLWDACKKIVSSPSAVFWGDGNETRDWIHVDDAVGLIHFLFTISEPPLVVNGGGGASMTVRCVIELLERYLGVPPSSSFNGNAKAGDPKYYCAGQRVLKGLGWSPKVSIQDGLFDYVEWFKKNYG</sequence>
<comment type="pathway">
    <text evidence="1">Bacterial outer membrane biogenesis; LPS O-antigen biosynthesis.</text>
</comment>
<name>A0A653BAD7_ECTOL</name>
<dbReference type="OrthoDB" id="5295702at2"/>
<dbReference type="InterPro" id="IPR001509">
    <property type="entry name" value="Epimerase_deHydtase"/>
</dbReference>
<dbReference type="InterPro" id="IPR036291">
    <property type="entry name" value="NAD(P)-bd_dom_sf"/>
</dbReference>
<evidence type="ECO:0000256" key="1">
    <source>
        <dbReference type="ARBA" id="ARBA00005125"/>
    </source>
</evidence>
<dbReference type="Pfam" id="PF01370">
    <property type="entry name" value="Epimerase"/>
    <property type="match status" value="1"/>
</dbReference>
<dbReference type="SUPFAM" id="SSF51735">
    <property type="entry name" value="NAD(P)-binding Rossmann-fold domains"/>
    <property type="match status" value="1"/>
</dbReference>
<dbReference type="AlphaFoldDB" id="A0A653BAD7"/>
<proteinExistence type="inferred from homology"/>